<dbReference type="Pfam" id="PF00560">
    <property type="entry name" value="LRR_1"/>
    <property type="match status" value="1"/>
</dbReference>
<keyword evidence="8" id="KW-1185">Reference proteome</keyword>
<organism evidence="7 8">
    <name type="scientific">Tortispora caseinolytica NRRL Y-17796</name>
    <dbReference type="NCBI Taxonomy" id="767744"/>
    <lineage>
        <taxon>Eukaryota</taxon>
        <taxon>Fungi</taxon>
        <taxon>Dikarya</taxon>
        <taxon>Ascomycota</taxon>
        <taxon>Saccharomycotina</taxon>
        <taxon>Trigonopsidomycetes</taxon>
        <taxon>Trigonopsidales</taxon>
        <taxon>Trigonopsidaceae</taxon>
        <taxon>Tortispora</taxon>
    </lineage>
</organism>
<dbReference type="SMART" id="SM00369">
    <property type="entry name" value="LRR_TYP"/>
    <property type="match status" value="6"/>
</dbReference>
<dbReference type="AlphaFoldDB" id="A0A1E4TKZ3"/>
<dbReference type="Proteomes" id="UP000095023">
    <property type="component" value="Unassembled WGS sequence"/>
</dbReference>
<dbReference type="Pfam" id="PF12799">
    <property type="entry name" value="LRR_4"/>
    <property type="match status" value="2"/>
</dbReference>
<gene>
    <name evidence="7" type="ORF">CANCADRAFT_86714</name>
</gene>
<evidence type="ECO:0000256" key="5">
    <source>
        <dbReference type="ARBA" id="ARBA00023460"/>
    </source>
</evidence>
<dbReference type="PROSITE" id="PS51450">
    <property type="entry name" value="LRR"/>
    <property type="match status" value="7"/>
</dbReference>
<dbReference type="PANTHER" id="PTHR46652:SF3">
    <property type="entry name" value="LEUCINE-RICH REPEAT-CONTAINING PROTEIN 9"/>
    <property type="match status" value="1"/>
</dbReference>
<evidence type="ECO:0000256" key="1">
    <source>
        <dbReference type="ARBA" id="ARBA00004123"/>
    </source>
</evidence>
<dbReference type="InterPro" id="IPR003591">
    <property type="entry name" value="Leu-rich_rpt_typical-subtyp"/>
</dbReference>
<evidence type="ECO:0000256" key="2">
    <source>
        <dbReference type="ARBA" id="ARBA00022614"/>
    </source>
</evidence>
<keyword evidence="2" id="KW-0433">Leucine-rich repeat</keyword>
<evidence type="ECO:0000256" key="6">
    <source>
        <dbReference type="SAM" id="MobiDB-lite"/>
    </source>
</evidence>
<sequence>MADQKVARVQSEEPASSPEPEYDGEIIDESELLNEFDENTEEIDLTHCRIRSIKNLEIVNSEGVCRLPQLKYLGLRQNLITSLNGIEDLPLSIEELDLYDNLIRHGGRVARLVNLKSLDLSFNKLKHIPSYKDDEESDGTVKGVIHLSKLENLYFVQNKISKIEHLFDPELRQAGKPQMADTLKNLELGGNRIRQIENLDGFTNLNQLWLGKNKITEFANLGSNLGATLKILSIQSNRITSLKGLENLTELEELYISHNGLTNISSLENNKKLRIIDISNNMITKLENLSHLTELEELWASYNQLNSFKEVEDQLGHLTKLETVYFEGNPLQTNNRVTYRNKVKLALGPSLKQIDATYITSEI</sequence>
<dbReference type="PANTHER" id="PTHR46652">
    <property type="entry name" value="LEUCINE-RICH REPEAT AND IQ DOMAIN-CONTAINING PROTEIN 1-RELATED"/>
    <property type="match status" value="1"/>
</dbReference>
<dbReference type="FunFam" id="3.80.10.10:FF:000055">
    <property type="entry name" value="Protein phosphatase 1 regulatory subunit 7"/>
    <property type="match status" value="1"/>
</dbReference>
<dbReference type="GO" id="GO:0005634">
    <property type="term" value="C:nucleus"/>
    <property type="evidence" value="ECO:0007669"/>
    <property type="project" value="UniProtKB-SubCell"/>
</dbReference>
<dbReference type="InterPro" id="IPR032675">
    <property type="entry name" value="LRR_dom_sf"/>
</dbReference>
<comment type="subcellular location">
    <subcellularLocation>
        <location evidence="1">Nucleus</location>
    </subcellularLocation>
</comment>
<dbReference type="InterPro" id="IPR025875">
    <property type="entry name" value="Leu-rich_rpt_4"/>
</dbReference>
<evidence type="ECO:0000313" key="7">
    <source>
        <dbReference type="EMBL" id="ODV92425.1"/>
    </source>
</evidence>
<reference evidence="8" key="1">
    <citation type="submission" date="2016-02" db="EMBL/GenBank/DDBJ databases">
        <title>Comparative genomics of biotechnologically important yeasts.</title>
        <authorList>
            <consortium name="DOE Joint Genome Institute"/>
            <person name="Riley R."/>
            <person name="Haridas S."/>
            <person name="Wolfe K.H."/>
            <person name="Lopes M.R."/>
            <person name="Hittinger C.T."/>
            <person name="Goker M."/>
            <person name="Salamov A."/>
            <person name="Wisecaver J."/>
            <person name="Long T.M."/>
            <person name="Aerts A.L."/>
            <person name="Barry K."/>
            <person name="Choi C."/>
            <person name="Clum A."/>
            <person name="Coughlan A.Y."/>
            <person name="Deshpande S."/>
            <person name="Douglass A.P."/>
            <person name="Hanson S.J."/>
            <person name="Klenk H.-P."/>
            <person name="Labutti K."/>
            <person name="Lapidus A."/>
            <person name="Lindquist E."/>
            <person name="Lipzen A."/>
            <person name="Meier-Kolthoff J.P."/>
            <person name="Ohm R.A."/>
            <person name="Otillar R.P."/>
            <person name="Pangilinan J."/>
            <person name="Peng Y."/>
            <person name="Rokas A."/>
            <person name="Rosa C.A."/>
            <person name="Scheuner C."/>
            <person name="Sibirny A.A."/>
            <person name="Slot J.C."/>
            <person name="Stielow J.B."/>
            <person name="Sun H."/>
            <person name="Kurtzman C.P."/>
            <person name="Blackwell M."/>
            <person name="Jeffries T.W."/>
            <person name="Grigoriev I.V."/>
        </authorList>
    </citation>
    <scope>NUCLEOTIDE SEQUENCE [LARGE SCALE GENOMIC DNA]</scope>
    <source>
        <strain evidence="8">NRRL Y-17796</strain>
    </source>
</reference>
<dbReference type="EMBL" id="KV453841">
    <property type="protein sequence ID" value="ODV92425.1"/>
    <property type="molecule type" value="Genomic_DNA"/>
</dbReference>
<evidence type="ECO:0000256" key="3">
    <source>
        <dbReference type="ARBA" id="ARBA00022737"/>
    </source>
</evidence>
<dbReference type="InterPro" id="IPR001611">
    <property type="entry name" value="Leu-rich_rpt"/>
</dbReference>
<comment type="similarity">
    <text evidence="5">Belongs to the SDS22 family.</text>
</comment>
<feature type="region of interest" description="Disordered" evidence="6">
    <location>
        <begin position="1"/>
        <end position="23"/>
    </location>
</feature>
<evidence type="ECO:0000256" key="4">
    <source>
        <dbReference type="ARBA" id="ARBA00023242"/>
    </source>
</evidence>
<accession>A0A1E4TKZ3</accession>
<evidence type="ECO:0008006" key="9">
    <source>
        <dbReference type="Google" id="ProtNLM"/>
    </source>
</evidence>
<name>A0A1E4TKZ3_9ASCO</name>
<dbReference type="SUPFAM" id="SSF52058">
    <property type="entry name" value="L domain-like"/>
    <property type="match status" value="1"/>
</dbReference>
<dbReference type="Gene3D" id="3.80.10.10">
    <property type="entry name" value="Ribonuclease Inhibitor"/>
    <property type="match status" value="3"/>
</dbReference>
<dbReference type="InterPro" id="IPR050836">
    <property type="entry name" value="SDS22/Internalin_LRR"/>
</dbReference>
<dbReference type="SMART" id="SM00365">
    <property type="entry name" value="LRR_SD22"/>
    <property type="match status" value="10"/>
</dbReference>
<keyword evidence="4" id="KW-0539">Nucleus</keyword>
<evidence type="ECO:0000313" key="8">
    <source>
        <dbReference type="Proteomes" id="UP000095023"/>
    </source>
</evidence>
<keyword evidence="3" id="KW-0677">Repeat</keyword>
<protein>
    <recommendedName>
        <fullName evidence="9">Protein phosphatase 1 regulatory subunit 7</fullName>
    </recommendedName>
</protein>
<proteinExistence type="inferred from homology"/>
<dbReference type="OrthoDB" id="266138at2759"/>